<feature type="domain" description="Phospholipid/glycerol acyltransferase" evidence="3">
    <location>
        <begin position="40"/>
        <end position="152"/>
    </location>
</feature>
<evidence type="ECO:0000259" key="3">
    <source>
        <dbReference type="SMART" id="SM00563"/>
    </source>
</evidence>
<dbReference type="Proteomes" id="UP001298753">
    <property type="component" value="Unassembled WGS sequence"/>
</dbReference>
<dbReference type="CDD" id="cd07989">
    <property type="entry name" value="LPLAT_AGPAT-like"/>
    <property type="match status" value="1"/>
</dbReference>
<evidence type="ECO:0000313" key="5">
    <source>
        <dbReference type="Proteomes" id="UP001298753"/>
    </source>
</evidence>
<keyword evidence="5" id="KW-1185">Reference proteome</keyword>
<protein>
    <submittedName>
        <fullName evidence="4">1-acyl-sn-glycerol-3-phosphate acyltransferase</fullName>
    </submittedName>
</protein>
<dbReference type="SUPFAM" id="SSF69593">
    <property type="entry name" value="Glycerol-3-phosphate (1)-acyltransferase"/>
    <property type="match status" value="1"/>
</dbReference>
<comment type="caution">
    <text evidence="4">The sequence shown here is derived from an EMBL/GenBank/DDBJ whole genome shotgun (WGS) entry which is preliminary data.</text>
</comment>
<dbReference type="GO" id="GO:0003841">
    <property type="term" value="F:1-acylglycerol-3-phosphate O-acyltransferase activity"/>
    <property type="evidence" value="ECO:0007669"/>
    <property type="project" value="TreeGrafter"/>
</dbReference>
<evidence type="ECO:0000256" key="2">
    <source>
        <dbReference type="ARBA" id="ARBA00023315"/>
    </source>
</evidence>
<dbReference type="RefSeq" id="WP_118286267.1">
    <property type="nucleotide sequence ID" value="NZ_JAJEPX010000034.1"/>
</dbReference>
<evidence type="ECO:0000313" key="4">
    <source>
        <dbReference type="EMBL" id="MCC2177444.1"/>
    </source>
</evidence>
<organism evidence="4 5">
    <name type="scientific">Agathobaculum butyriciproducens</name>
    <dbReference type="NCBI Taxonomy" id="1628085"/>
    <lineage>
        <taxon>Bacteria</taxon>
        <taxon>Bacillati</taxon>
        <taxon>Bacillota</taxon>
        <taxon>Clostridia</taxon>
        <taxon>Eubacteriales</taxon>
        <taxon>Butyricicoccaceae</taxon>
        <taxon>Agathobaculum</taxon>
    </lineage>
</organism>
<sequence length="194" mass="21545">MKFKYHRWFQALVVPLVALAFHIFFGYRVIGRENIPEGGCVVCPNHVQLSDPPFAAVALGGKTPLRLMAKKELFRKKIFAWLIAALGAFPIDREGADITAIKTALGSVRAGQKLIIFPQGTRHAAEGETKKGAAMLAVKTRAPILPMYITEGKRFRCRATVVIGKPFTPDPKQKDYGLIADDILRRIYALKEQV</sequence>
<keyword evidence="2 4" id="KW-0012">Acyltransferase</keyword>
<dbReference type="SMART" id="SM00563">
    <property type="entry name" value="PlsC"/>
    <property type="match status" value="1"/>
</dbReference>
<dbReference type="PANTHER" id="PTHR10434">
    <property type="entry name" value="1-ACYL-SN-GLYCEROL-3-PHOSPHATE ACYLTRANSFERASE"/>
    <property type="match status" value="1"/>
</dbReference>
<dbReference type="InterPro" id="IPR002123">
    <property type="entry name" value="Plipid/glycerol_acylTrfase"/>
</dbReference>
<dbReference type="PANTHER" id="PTHR10434:SF40">
    <property type="entry name" value="1-ACYL-SN-GLYCEROL-3-PHOSPHATE ACYLTRANSFERASE"/>
    <property type="match status" value="1"/>
</dbReference>
<accession>A0AAW4VWW4</accession>
<proteinExistence type="predicted"/>
<dbReference type="Pfam" id="PF01553">
    <property type="entry name" value="Acyltransferase"/>
    <property type="match status" value="1"/>
</dbReference>
<dbReference type="AlphaFoldDB" id="A0AAW4VWW4"/>
<keyword evidence="1" id="KW-0808">Transferase</keyword>
<dbReference type="EMBL" id="JAJEPX010000034">
    <property type="protein sequence ID" value="MCC2177444.1"/>
    <property type="molecule type" value="Genomic_DNA"/>
</dbReference>
<gene>
    <name evidence="4" type="ORF">LKD22_09960</name>
</gene>
<dbReference type="GO" id="GO:0006654">
    <property type="term" value="P:phosphatidic acid biosynthetic process"/>
    <property type="evidence" value="ECO:0007669"/>
    <property type="project" value="TreeGrafter"/>
</dbReference>
<reference evidence="4 5" key="1">
    <citation type="submission" date="2021-10" db="EMBL/GenBank/DDBJ databases">
        <title>Anaerobic single-cell dispensing facilitates the cultivation of human gut bacteria.</title>
        <authorList>
            <person name="Afrizal A."/>
        </authorList>
    </citation>
    <scope>NUCLEOTIDE SEQUENCE [LARGE SCALE GENOMIC DNA]</scope>
    <source>
        <strain evidence="4 5">CLA-AA-H270</strain>
    </source>
</reference>
<evidence type="ECO:0000256" key="1">
    <source>
        <dbReference type="ARBA" id="ARBA00022679"/>
    </source>
</evidence>
<dbReference type="GeneID" id="98661052"/>
<name>A0AAW4VWW4_9FIRM</name>